<reference evidence="2 3" key="1">
    <citation type="submission" date="2019-03" db="EMBL/GenBank/DDBJ databases">
        <title>Three New Species of Nocardioides, Nocardioides euryhalodurans sp. nov., Nocardioides seonyuensis sp. nov. and Nocardioides eburneoflavus sp. nov., Iolated from Soil.</title>
        <authorList>
            <person name="Roh S.G."/>
            <person name="Lee C."/>
            <person name="Kim M.-K."/>
            <person name="Kim S.B."/>
        </authorList>
    </citation>
    <scope>NUCLEOTIDE SEQUENCE [LARGE SCALE GENOMIC DNA]</scope>
    <source>
        <strain evidence="2 3">MMS17-SY117</strain>
    </source>
</reference>
<name>A0A4P7GIH9_9ACTN</name>
<proteinExistence type="predicted"/>
<dbReference type="OrthoDB" id="3785831at2"/>
<feature type="transmembrane region" description="Helical" evidence="1">
    <location>
        <begin position="111"/>
        <end position="135"/>
    </location>
</feature>
<dbReference type="Proteomes" id="UP000294894">
    <property type="component" value="Chromosome"/>
</dbReference>
<keyword evidence="1" id="KW-1133">Transmembrane helix</keyword>
<dbReference type="EMBL" id="CP038267">
    <property type="protein sequence ID" value="QBR91716.1"/>
    <property type="molecule type" value="Genomic_DNA"/>
</dbReference>
<feature type="transmembrane region" description="Helical" evidence="1">
    <location>
        <begin position="69"/>
        <end position="91"/>
    </location>
</feature>
<gene>
    <name evidence="2" type="ORF">EXE57_05110</name>
</gene>
<evidence type="ECO:0000313" key="3">
    <source>
        <dbReference type="Proteomes" id="UP000294894"/>
    </source>
</evidence>
<evidence type="ECO:0000313" key="2">
    <source>
        <dbReference type="EMBL" id="QBR91716.1"/>
    </source>
</evidence>
<protein>
    <submittedName>
        <fullName evidence="2">Uncharacterized protein</fullName>
    </submittedName>
</protein>
<accession>A0A4P7GIH9</accession>
<keyword evidence="1" id="KW-0472">Membrane</keyword>
<feature type="transmembrane region" description="Helical" evidence="1">
    <location>
        <begin position="36"/>
        <end position="57"/>
    </location>
</feature>
<keyword evidence="3" id="KW-1185">Reference proteome</keyword>
<evidence type="ECO:0000256" key="1">
    <source>
        <dbReference type="SAM" id="Phobius"/>
    </source>
</evidence>
<dbReference type="AlphaFoldDB" id="A0A4P7GIH9"/>
<sequence>MDRRSTTTALAAAPALALAVAGLVHPHSLTTESADTWLWLHLVGMFVFPLVGAGLVVPLRGRRDPLAWGVRAAAFVYAVAYTALDVISGVTAGYVTGRLPAGASRPEEVSWIFRIGTPVGEVGSWALLLATTLLLVDGVHRLRVRALSLVTLPLGAWGVHVDHIFSPTGVAGMLLIAVGTAAAVWWSDPPPPARHAA</sequence>
<dbReference type="KEGG" id="noy:EXE57_05110"/>
<dbReference type="RefSeq" id="WP_135074604.1">
    <property type="nucleotide sequence ID" value="NZ_CP038267.1"/>
</dbReference>
<organism evidence="2 3">
    <name type="scientific">Nocardioides euryhalodurans</name>
    <dbReference type="NCBI Taxonomy" id="2518370"/>
    <lineage>
        <taxon>Bacteria</taxon>
        <taxon>Bacillati</taxon>
        <taxon>Actinomycetota</taxon>
        <taxon>Actinomycetes</taxon>
        <taxon>Propionibacteriales</taxon>
        <taxon>Nocardioidaceae</taxon>
        <taxon>Nocardioides</taxon>
    </lineage>
</organism>
<keyword evidence="1" id="KW-0812">Transmembrane</keyword>
<feature type="transmembrane region" description="Helical" evidence="1">
    <location>
        <begin position="165"/>
        <end position="186"/>
    </location>
</feature>